<dbReference type="Proteomes" id="UP000250245">
    <property type="component" value="Unassembled WGS sequence"/>
</dbReference>
<evidence type="ECO:0000313" key="12">
    <source>
        <dbReference type="EMBL" id="NMW86631.1"/>
    </source>
</evidence>
<protein>
    <recommendedName>
        <fullName evidence="3">tRNA threonylcarbamoyladenosine biosynthesis protein TsaE</fullName>
    </recommendedName>
    <alternativeName>
        <fullName evidence="11">t(6)A37 threonylcarbamoyladenosine biosynthesis protein TsaE</fullName>
    </alternativeName>
</protein>
<keyword evidence="5" id="KW-0819">tRNA processing</keyword>
<keyword evidence="8" id="KW-0067">ATP-binding</keyword>
<sequence>MSHEGNLLLEVETRSAADTRLLGQALAPFLQAGDLVILEGDLGAGKTTLTQGLGVGLQVNQRVTSPTFILARNHTKSPDAPGPNLVHVDAYRLAGSDDVETLDLESALETAVVVVEWGTGKVEDLSAHTLKLSLSRPETAEGPITGTIVDLPEDTTCRVVFHGLEGTWDLSGLVQKWEALRAQENASLEPGASAEVCHAEVES</sequence>
<keyword evidence="4" id="KW-0963">Cytoplasm</keyword>
<dbReference type="GO" id="GO:0005524">
    <property type="term" value="F:ATP binding"/>
    <property type="evidence" value="ECO:0007669"/>
    <property type="project" value="UniProtKB-KW"/>
</dbReference>
<evidence type="ECO:0000256" key="8">
    <source>
        <dbReference type="ARBA" id="ARBA00022840"/>
    </source>
</evidence>
<evidence type="ECO:0000256" key="10">
    <source>
        <dbReference type="ARBA" id="ARBA00024908"/>
    </source>
</evidence>
<dbReference type="SUPFAM" id="SSF52540">
    <property type="entry name" value="P-loop containing nucleoside triphosphate hydrolases"/>
    <property type="match status" value="1"/>
</dbReference>
<evidence type="ECO:0000256" key="9">
    <source>
        <dbReference type="ARBA" id="ARBA00022842"/>
    </source>
</evidence>
<dbReference type="GO" id="GO:0046872">
    <property type="term" value="F:metal ion binding"/>
    <property type="evidence" value="ECO:0007669"/>
    <property type="project" value="UniProtKB-KW"/>
</dbReference>
<dbReference type="Gene3D" id="3.40.50.300">
    <property type="entry name" value="P-loop containing nucleotide triphosphate hydrolases"/>
    <property type="match status" value="1"/>
</dbReference>
<keyword evidence="6" id="KW-0479">Metal-binding</keyword>
<accession>A0A2X2YL32</accession>
<reference evidence="13 14" key="1">
    <citation type="submission" date="2018-06" db="EMBL/GenBank/DDBJ databases">
        <authorList>
            <consortium name="Pathogen Informatics"/>
            <person name="Doyle S."/>
        </authorList>
    </citation>
    <scope>NUCLEOTIDE SEQUENCE [LARGE SCALE GENOMIC DNA]</scope>
    <source>
        <strain evidence="13 14">NCTC11820</strain>
    </source>
</reference>
<dbReference type="PANTHER" id="PTHR33540">
    <property type="entry name" value="TRNA THREONYLCARBAMOYLADENOSINE BIOSYNTHESIS PROTEIN TSAE"/>
    <property type="match status" value="1"/>
</dbReference>
<comment type="function">
    <text evidence="10">Required for the formation of a threonylcarbamoyl group on adenosine at position 37 (t(6)A37) in tRNAs that read codons beginning with adenine. Is involved in the transfer of the threonylcarbamoyl moiety of threonylcarbamoyl-AMP (TC-AMP) to the N6 group of A37, together with TsaD and TsaB. TsaE seems to play an indirect role in the t(6)A biosynthesis pathway, possibly in regulating the core enzymatic function of TsaD.</text>
</comment>
<dbReference type="EMBL" id="UASJ01000001">
    <property type="protein sequence ID" value="SQB63623.1"/>
    <property type="molecule type" value="Genomic_DNA"/>
</dbReference>
<evidence type="ECO:0000313" key="15">
    <source>
        <dbReference type="Proteomes" id="UP000553981"/>
    </source>
</evidence>
<evidence type="ECO:0000256" key="1">
    <source>
        <dbReference type="ARBA" id="ARBA00004496"/>
    </source>
</evidence>
<evidence type="ECO:0000256" key="2">
    <source>
        <dbReference type="ARBA" id="ARBA00007599"/>
    </source>
</evidence>
<dbReference type="RefSeq" id="WP_004008290.1">
    <property type="nucleotide sequence ID" value="NZ_CAMYEK010000002.1"/>
</dbReference>
<evidence type="ECO:0000256" key="6">
    <source>
        <dbReference type="ARBA" id="ARBA00022723"/>
    </source>
</evidence>
<evidence type="ECO:0000256" key="11">
    <source>
        <dbReference type="ARBA" id="ARBA00032441"/>
    </source>
</evidence>
<evidence type="ECO:0000256" key="7">
    <source>
        <dbReference type="ARBA" id="ARBA00022741"/>
    </source>
</evidence>
<evidence type="ECO:0000256" key="3">
    <source>
        <dbReference type="ARBA" id="ARBA00019010"/>
    </source>
</evidence>
<dbReference type="GO" id="GO:0005737">
    <property type="term" value="C:cytoplasm"/>
    <property type="evidence" value="ECO:0007669"/>
    <property type="project" value="UniProtKB-SubCell"/>
</dbReference>
<organism evidence="13 14">
    <name type="scientific">Mobiluncus curtisii</name>
    <dbReference type="NCBI Taxonomy" id="2051"/>
    <lineage>
        <taxon>Bacteria</taxon>
        <taxon>Bacillati</taxon>
        <taxon>Actinomycetota</taxon>
        <taxon>Actinomycetes</taxon>
        <taxon>Actinomycetales</taxon>
        <taxon>Actinomycetaceae</taxon>
        <taxon>Mobiluncus</taxon>
    </lineage>
</organism>
<dbReference type="Pfam" id="PF02367">
    <property type="entry name" value="TsaE"/>
    <property type="match status" value="1"/>
</dbReference>
<dbReference type="InterPro" id="IPR027417">
    <property type="entry name" value="P-loop_NTPase"/>
</dbReference>
<evidence type="ECO:0000256" key="4">
    <source>
        <dbReference type="ARBA" id="ARBA00022490"/>
    </source>
</evidence>
<evidence type="ECO:0000313" key="14">
    <source>
        <dbReference type="Proteomes" id="UP000250245"/>
    </source>
</evidence>
<reference evidence="12 15" key="2">
    <citation type="submission" date="2020-04" db="EMBL/GenBank/DDBJ databases">
        <title>Antimicrobial susceptibility and clonality of vaginal-derived multi-drug resistant Mobiluncus isolates in China.</title>
        <authorList>
            <person name="Zhang X."/>
        </authorList>
    </citation>
    <scope>NUCLEOTIDE SEQUENCE [LARGE SCALE GENOMIC DNA]</scope>
    <source>
        <strain evidence="12 15">19</strain>
    </source>
</reference>
<keyword evidence="7" id="KW-0547">Nucleotide-binding</keyword>
<dbReference type="PANTHER" id="PTHR33540:SF2">
    <property type="entry name" value="TRNA THREONYLCARBAMOYLADENOSINE BIOSYNTHESIS PROTEIN TSAE"/>
    <property type="match status" value="1"/>
</dbReference>
<keyword evidence="12" id="KW-0808">Transferase</keyword>
<evidence type="ECO:0000313" key="13">
    <source>
        <dbReference type="EMBL" id="SQB63623.1"/>
    </source>
</evidence>
<proteinExistence type="inferred from homology"/>
<dbReference type="InterPro" id="IPR003442">
    <property type="entry name" value="T6A_TsaE"/>
</dbReference>
<dbReference type="GO" id="GO:0002949">
    <property type="term" value="P:tRNA threonylcarbamoyladenosine modification"/>
    <property type="evidence" value="ECO:0007669"/>
    <property type="project" value="InterPro"/>
</dbReference>
<dbReference type="Proteomes" id="UP000553981">
    <property type="component" value="Unassembled WGS sequence"/>
</dbReference>
<dbReference type="EMBL" id="JABCUI010000001">
    <property type="protein sequence ID" value="NMW86631.1"/>
    <property type="molecule type" value="Genomic_DNA"/>
</dbReference>
<dbReference type="GO" id="GO:0016740">
    <property type="term" value="F:transferase activity"/>
    <property type="evidence" value="ECO:0007669"/>
    <property type="project" value="UniProtKB-KW"/>
</dbReference>
<dbReference type="AlphaFoldDB" id="A0A2X2YL32"/>
<keyword evidence="9" id="KW-0460">Magnesium</keyword>
<gene>
    <name evidence="13" type="primary">ydiB</name>
    <name evidence="12" type="synonym">tsaE</name>
    <name evidence="12" type="ORF">HHJ67_02535</name>
    <name evidence="13" type="ORF">NCTC11820_00405</name>
</gene>
<name>A0A2X2YL32_9ACTO</name>
<dbReference type="GeneID" id="55564447"/>
<comment type="subcellular location">
    <subcellularLocation>
        <location evidence="1">Cytoplasm</location>
    </subcellularLocation>
</comment>
<comment type="similarity">
    <text evidence="2">Belongs to the TsaE family.</text>
</comment>
<dbReference type="OMA" id="VIVVEWG"/>
<evidence type="ECO:0000256" key="5">
    <source>
        <dbReference type="ARBA" id="ARBA00022694"/>
    </source>
</evidence>
<dbReference type="NCBIfam" id="TIGR00150">
    <property type="entry name" value="T6A_YjeE"/>
    <property type="match status" value="1"/>
</dbReference>